<dbReference type="GeneID" id="41588210"/>
<name>A0A1N5UFD4_9ARCH</name>
<dbReference type="SUPFAM" id="SSF159071">
    <property type="entry name" value="TrmB C-terminal domain-like"/>
    <property type="match status" value="1"/>
</dbReference>
<dbReference type="InterPro" id="IPR002831">
    <property type="entry name" value="Tscrpt_reg_TrmB_N"/>
</dbReference>
<evidence type="ECO:0000313" key="5">
    <source>
        <dbReference type="Proteomes" id="UP000195607"/>
    </source>
</evidence>
<organism evidence="4 5">
    <name type="scientific">Cuniculiplasma divulgatum</name>
    <dbReference type="NCBI Taxonomy" id="1673428"/>
    <lineage>
        <taxon>Archaea</taxon>
        <taxon>Methanobacteriati</taxon>
        <taxon>Thermoplasmatota</taxon>
        <taxon>Thermoplasmata</taxon>
        <taxon>Thermoplasmatales</taxon>
        <taxon>Cuniculiplasmataceae</taxon>
        <taxon>Cuniculiplasma</taxon>
    </lineage>
</organism>
<sequence length="338" mass="39825">MEEKIFEGLSKFGLTAYEIKIYEVLILKGPLNSTSIVKETGIPQPRVYDLFSSMERKGFIESSFGKRKTYKAIPVSTIMEREKKWLDTYSFNLEHFVQNKRIYNQNNGSFLSLLEGNTQVTEKMASLISHTEDELILSTSYERFKELYPYIEKLSSSNVTMCIIIFKEQRQRLTEKIDGNCFIRTMSGKPVEILISDRKSCTMKIETRERKDDLALYFEEDNFIHVVSYYFNQSLWKYADIYTDQINDNCIRFRTIWLACDIIEYYLNNGAKLKSHLECYYKDDYREIDGEIVKVEKIPFVRNTFFIRSGNEEYSVGGKTSSIEKLRMLFLKINPELL</sequence>
<dbReference type="AlphaFoldDB" id="A0A1N5UFD4"/>
<dbReference type="InterPro" id="IPR036390">
    <property type="entry name" value="WH_DNA-bd_sf"/>
</dbReference>
<feature type="domain" description="Transcription regulator TrmB N-terminal" evidence="2">
    <location>
        <begin position="9"/>
        <end position="75"/>
    </location>
</feature>
<dbReference type="CDD" id="cd09124">
    <property type="entry name" value="PLDc_like_TrmB_middle"/>
    <property type="match status" value="1"/>
</dbReference>
<dbReference type="InterPro" id="IPR036388">
    <property type="entry name" value="WH-like_DNA-bd_sf"/>
</dbReference>
<dbReference type="EMBL" id="LT671858">
    <property type="protein sequence ID" value="SIM59524.1"/>
    <property type="molecule type" value="Genomic_DNA"/>
</dbReference>
<accession>A0A1N5UFD4</accession>
<dbReference type="PANTHER" id="PTHR34293">
    <property type="entry name" value="HTH-TYPE TRANSCRIPTIONAL REGULATOR TRMBL2"/>
    <property type="match status" value="1"/>
</dbReference>
<dbReference type="Proteomes" id="UP000195607">
    <property type="component" value="Chromosome I"/>
</dbReference>
<dbReference type="SUPFAM" id="SSF46785">
    <property type="entry name" value="Winged helix' DNA-binding domain"/>
    <property type="match status" value="1"/>
</dbReference>
<protein>
    <submittedName>
        <fullName evidence="4">TrmB family transcriptional regulator</fullName>
    </submittedName>
</protein>
<comment type="similarity">
    <text evidence="1">Belongs to the transcriptional regulator TrmB family.</text>
</comment>
<evidence type="ECO:0000256" key="1">
    <source>
        <dbReference type="ARBA" id="ARBA00007287"/>
    </source>
</evidence>
<evidence type="ECO:0000313" key="4">
    <source>
        <dbReference type="EMBL" id="SIM59524.1"/>
    </source>
</evidence>
<dbReference type="Gene3D" id="1.10.10.10">
    <property type="entry name" value="Winged helix-like DNA-binding domain superfamily/Winged helix DNA-binding domain"/>
    <property type="match status" value="1"/>
</dbReference>
<dbReference type="Pfam" id="PF11495">
    <property type="entry name" value="Regulator_TrmB"/>
    <property type="match status" value="1"/>
</dbReference>
<dbReference type="Pfam" id="PF01978">
    <property type="entry name" value="TrmB"/>
    <property type="match status" value="1"/>
</dbReference>
<evidence type="ECO:0000259" key="2">
    <source>
        <dbReference type="Pfam" id="PF01978"/>
    </source>
</evidence>
<reference evidence="4 5" key="1">
    <citation type="submission" date="2016-04" db="EMBL/GenBank/DDBJ databases">
        <authorList>
            <person name="Evans L.H."/>
            <person name="Alamgir A."/>
            <person name="Owens N."/>
            <person name="Weber N.D."/>
            <person name="Virtaneva K."/>
            <person name="Barbian K."/>
            <person name="Babar A."/>
            <person name="Rosenke K."/>
        </authorList>
    </citation>
    <scope>NUCLEOTIDE SEQUENCE [LARGE SCALE GENOMIC DNA]</scope>
    <source>
        <strain evidence="5">S5(T) (JCM 30642 \VKM B-2941)</strain>
    </source>
</reference>
<dbReference type="InterPro" id="IPR021586">
    <property type="entry name" value="Tscrpt_reg_TrmB_C"/>
</dbReference>
<proteinExistence type="inferred from homology"/>
<dbReference type="PANTHER" id="PTHR34293:SF1">
    <property type="entry name" value="HTH-TYPE TRANSCRIPTIONAL REGULATOR TRMBL2"/>
    <property type="match status" value="1"/>
</dbReference>
<gene>
    <name evidence="4" type="ORF">CSP5_0941</name>
</gene>
<evidence type="ECO:0000259" key="3">
    <source>
        <dbReference type="Pfam" id="PF11495"/>
    </source>
</evidence>
<dbReference type="InterPro" id="IPR051797">
    <property type="entry name" value="TrmB-like"/>
</dbReference>
<dbReference type="RefSeq" id="WP_148689730.1">
    <property type="nucleotide sequence ID" value="NZ_LT671858.1"/>
</dbReference>
<feature type="domain" description="Transcription regulator TrmB C-terminal" evidence="3">
    <location>
        <begin position="111"/>
        <end position="332"/>
    </location>
</feature>